<comment type="similarity">
    <text evidence="4">Belongs to the HepT RNase toxin family.</text>
</comment>
<organism evidence="5 6">
    <name type="scientific">Koleobacter methoxysyntrophicus</name>
    <dbReference type="NCBI Taxonomy" id="2751313"/>
    <lineage>
        <taxon>Bacteria</taxon>
        <taxon>Bacillati</taxon>
        <taxon>Bacillota</taxon>
        <taxon>Clostridia</taxon>
        <taxon>Koleobacterales</taxon>
        <taxon>Koleobacteraceae</taxon>
        <taxon>Koleobacter</taxon>
    </lineage>
</organism>
<protein>
    <recommendedName>
        <fullName evidence="7">DUF86 domain-containing protein</fullName>
    </recommendedName>
</protein>
<dbReference type="EMBL" id="CP059066">
    <property type="protein sequence ID" value="QSQ08471.1"/>
    <property type="molecule type" value="Genomic_DNA"/>
</dbReference>
<proteinExistence type="inferred from homology"/>
<evidence type="ECO:0008006" key="7">
    <source>
        <dbReference type="Google" id="ProtNLM"/>
    </source>
</evidence>
<dbReference type="KEGG" id="kme:H0A61_00793"/>
<evidence type="ECO:0000313" key="5">
    <source>
        <dbReference type="EMBL" id="QSQ08471.1"/>
    </source>
</evidence>
<keyword evidence="1" id="KW-1277">Toxin-antitoxin system</keyword>
<keyword evidence="3" id="KW-0378">Hydrolase</keyword>
<evidence type="ECO:0000313" key="6">
    <source>
        <dbReference type="Proteomes" id="UP000662904"/>
    </source>
</evidence>
<dbReference type="Proteomes" id="UP000662904">
    <property type="component" value="Chromosome"/>
</dbReference>
<name>A0A8A0RJ54_9FIRM</name>
<dbReference type="InterPro" id="IPR008201">
    <property type="entry name" value="HepT-like"/>
</dbReference>
<dbReference type="Gene3D" id="1.20.120.580">
    <property type="entry name" value="bsu32300-like"/>
    <property type="match status" value="1"/>
</dbReference>
<keyword evidence="2" id="KW-0540">Nuclease</keyword>
<dbReference type="Pfam" id="PF01934">
    <property type="entry name" value="HepT-like"/>
    <property type="match status" value="1"/>
</dbReference>
<dbReference type="NCBIfam" id="NF047751">
    <property type="entry name" value="HepT_toxin"/>
    <property type="match status" value="1"/>
</dbReference>
<accession>A0A8A0RJ54</accession>
<gene>
    <name evidence="5" type="ORF">H0A61_00793</name>
</gene>
<dbReference type="PANTHER" id="PTHR33397">
    <property type="entry name" value="UPF0331 PROTEIN YUTE"/>
    <property type="match status" value="1"/>
</dbReference>
<dbReference type="InterPro" id="IPR052379">
    <property type="entry name" value="Type_VII_TA_RNase"/>
</dbReference>
<dbReference type="GO" id="GO:0016787">
    <property type="term" value="F:hydrolase activity"/>
    <property type="evidence" value="ECO:0007669"/>
    <property type="project" value="UniProtKB-KW"/>
</dbReference>
<evidence type="ECO:0000256" key="3">
    <source>
        <dbReference type="ARBA" id="ARBA00022801"/>
    </source>
</evidence>
<dbReference type="PANTHER" id="PTHR33397:SF3">
    <property type="entry name" value="MRNA NUCLEASE HEPT"/>
    <property type="match status" value="1"/>
</dbReference>
<dbReference type="GO" id="GO:0004540">
    <property type="term" value="F:RNA nuclease activity"/>
    <property type="evidence" value="ECO:0007669"/>
    <property type="project" value="InterPro"/>
</dbReference>
<reference evidence="5" key="1">
    <citation type="submission" date="2020-07" db="EMBL/GenBank/DDBJ databases">
        <title>Koleobacter methoxysyntrophicus gen. nov., sp. nov., a novel anaerobic bacterium isolated from deep subsurface oil field and proposal of Koleobacterales ord. nov. in the phylum Firmicutes.</title>
        <authorList>
            <person name="Sakamoto S."/>
            <person name="Tamaki H."/>
        </authorList>
    </citation>
    <scope>NUCLEOTIDE SEQUENCE</scope>
    <source>
        <strain evidence="5">NRmbB1</strain>
    </source>
</reference>
<dbReference type="RefSeq" id="WP_206708681.1">
    <property type="nucleotide sequence ID" value="NZ_CP059066.1"/>
</dbReference>
<dbReference type="InterPro" id="IPR037038">
    <property type="entry name" value="HepT-like_sf"/>
</dbReference>
<evidence type="ECO:0000256" key="2">
    <source>
        <dbReference type="ARBA" id="ARBA00022722"/>
    </source>
</evidence>
<sequence length="141" mass="16317">MPIDKLLIKQRLALIGQYLTELEELSKLPKSEFLKKRNAASCESFLRRSLEAIFDIGRHILAKNGGTNLALEYKGIALGLAEKRIVSEKLKDQLVKMAGYRNRLVHLYHQVSDEELYEIIKNNLSDIKQFKEQILEYISQK</sequence>
<dbReference type="GO" id="GO:0110001">
    <property type="term" value="C:toxin-antitoxin complex"/>
    <property type="evidence" value="ECO:0007669"/>
    <property type="project" value="InterPro"/>
</dbReference>
<evidence type="ECO:0000256" key="1">
    <source>
        <dbReference type="ARBA" id="ARBA00022649"/>
    </source>
</evidence>
<keyword evidence="6" id="KW-1185">Reference proteome</keyword>
<dbReference type="AlphaFoldDB" id="A0A8A0RJ54"/>
<evidence type="ECO:0000256" key="4">
    <source>
        <dbReference type="ARBA" id="ARBA00024207"/>
    </source>
</evidence>